<name>A0ABW4E1R4_9RHOB</name>
<proteinExistence type="predicted"/>
<keyword evidence="3" id="KW-1185">Reference proteome</keyword>
<protein>
    <submittedName>
        <fullName evidence="2">DUF6036 family nucleotidyltransferase</fullName>
    </submittedName>
</protein>
<dbReference type="RefSeq" id="WP_131578843.1">
    <property type="nucleotide sequence ID" value="NZ_CBCSAJ010000143.1"/>
</dbReference>
<evidence type="ECO:0000313" key="2">
    <source>
        <dbReference type="EMBL" id="MFD1482651.1"/>
    </source>
</evidence>
<dbReference type="EMBL" id="JBHTOQ010000033">
    <property type="protein sequence ID" value="MFD1482651.1"/>
    <property type="molecule type" value="Genomic_DNA"/>
</dbReference>
<evidence type="ECO:0000313" key="3">
    <source>
        <dbReference type="Proteomes" id="UP001597302"/>
    </source>
</evidence>
<reference evidence="3" key="1">
    <citation type="journal article" date="2019" name="Int. J. Syst. Evol. Microbiol.">
        <title>The Global Catalogue of Microorganisms (GCM) 10K type strain sequencing project: providing services to taxonomists for standard genome sequencing and annotation.</title>
        <authorList>
            <consortium name="The Broad Institute Genomics Platform"/>
            <consortium name="The Broad Institute Genome Sequencing Center for Infectious Disease"/>
            <person name="Wu L."/>
            <person name="Ma J."/>
        </authorList>
    </citation>
    <scope>NUCLEOTIDE SEQUENCE [LARGE SCALE GENOMIC DNA]</scope>
    <source>
        <strain evidence="3">CCM 8875</strain>
    </source>
</reference>
<organism evidence="2 3">
    <name type="scientific">Paracoccus nototheniae</name>
    <dbReference type="NCBI Taxonomy" id="2489002"/>
    <lineage>
        <taxon>Bacteria</taxon>
        <taxon>Pseudomonadati</taxon>
        <taxon>Pseudomonadota</taxon>
        <taxon>Alphaproteobacteria</taxon>
        <taxon>Rhodobacterales</taxon>
        <taxon>Paracoccaceae</taxon>
        <taxon>Paracoccus</taxon>
    </lineage>
</organism>
<sequence>MSEVRTIDDLERAVRALATHFRTDTVVIIGSQSVLLEWPDAPILMRTSGEIDAYPINWLGWEQEHPDDEASEEINALFGWGSMFHEAHGFYIDGVDARTATLPPGWQDRVMHLAVKLDGATVTAIAPSPEDLVVSKLARLDDKDIAYIKERHRLRPLDIKIVADRLAATDINDATRKSASAFLLTLM</sequence>
<dbReference type="Pfam" id="PF19502">
    <property type="entry name" value="DUF6036"/>
    <property type="match status" value="1"/>
</dbReference>
<gene>
    <name evidence="2" type="ORF">ACFQ5P_15250</name>
</gene>
<dbReference type="InterPro" id="IPR045792">
    <property type="entry name" value="DUF6036"/>
</dbReference>
<dbReference type="Proteomes" id="UP001597302">
    <property type="component" value="Unassembled WGS sequence"/>
</dbReference>
<evidence type="ECO:0000259" key="1">
    <source>
        <dbReference type="Pfam" id="PF19502"/>
    </source>
</evidence>
<feature type="domain" description="DUF6036" evidence="1">
    <location>
        <begin position="10"/>
        <end position="170"/>
    </location>
</feature>
<accession>A0ABW4E1R4</accession>
<comment type="caution">
    <text evidence="2">The sequence shown here is derived from an EMBL/GenBank/DDBJ whole genome shotgun (WGS) entry which is preliminary data.</text>
</comment>